<comment type="pathway">
    <text evidence="3">Hydrocarbon metabolism; alkane degradation.</text>
</comment>
<keyword evidence="8 9" id="KW-0408">Iron</keyword>
<dbReference type="RefSeq" id="WP_340526591.1">
    <property type="nucleotide sequence ID" value="NZ_FMSH01000277.1"/>
</dbReference>
<dbReference type="EMBL" id="FMSH01000277">
    <property type="protein sequence ID" value="SCU76878.1"/>
    <property type="molecule type" value="Genomic_DNA"/>
</dbReference>
<feature type="domain" description="Rubredoxin-like" evidence="10">
    <location>
        <begin position="21"/>
        <end position="72"/>
    </location>
</feature>
<keyword evidence="5" id="KW-0813">Transport</keyword>
<name>A0A1K0JG09_CUPNE</name>
<dbReference type="PROSITE" id="PS50903">
    <property type="entry name" value="RUBREDOXIN_LIKE"/>
    <property type="match status" value="1"/>
</dbReference>
<dbReference type="PRINTS" id="PR00163">
    <property type="entry name" value="RUBREDOXIN"/>
</dbReference>
<dbReference type="Pfam" id="PF00301">
    <property type="entry name" value="Rubredoxin"/>
    <property type="match status" value="1"/>
</dbReference>
<dbReference type="InterPro" id="IPR050526">
    <property type="entry name" value="Rubredoxin_ET"/>
</dbReference>
<comment type="similarity">
    <text evidence="4 9">Belongs to the rubredoxin family.</text>
</comment>
<gene>
    <name evidence="11" type="ORF">CNECB9_3480035</name>
</gene>
<reference evidence="11" key="1">
    <citation type="submission" date="2016-09" db="EMBL/GenBank/DDBJ databases">
        <authorList>
            <person name="Capua I."/>
            <person name="De Benedictis P."/>
            <person name="Joannis T."/>
            <person name="Lombin L.H."/>
            <person name="Cattoli G."/>
        </authorList>
    </citation>
    <scope>NUCLEOTIDE SEQUENCE</scope>
    <source>
        <strain evidence="11">B9</strain>
    </source>
</reference>
<evidence type="ECO:0000256" key="3">
    <source>
        <dbReference type="ARBA" id="ARBA00004933"/>
    </source>
</evidence>
<evidence type="ECO:0000256" key="5">
    <source>
        <dbReference type="ARBA" id="ARBA00022448"/>
    </source>
</evidence>
<evidence type="ECO:0000256" key="6">
    <source>
        <dbReference type="ARBA" id="ARBA00022723"/>
    </source>
</evidence>
<keyword evidence="6 9" id="KW-0479">Metal-binding</keyword>
<evidence type="ECO:0000259" key="10">
    <source>
        <dbReference type="PROSITE" id="PS50903"/>
    </source>
</evidence>
<dbReference type="CDD" id="cd00730">
    <property type="entry name" value="rubredoxin"/>
    <property type="match status" value="1"/>
</dbReference>
<dbReference type="PANTHER" id="PTHR47627">
    <property type="entry name" value="RUBREDOXIN"/>
    <property type="match status" value="1"/>
</dbReference>
<organism evidence="11">
    <name type="scientific">Cupriavidus necator</name>
    <name type="common">Alcaligenes eutrophus</name>
    <name type="synonym">Ralstonia eutropha</name>
    <dbReference type="NCBI Taxonomy" id="106590"/>
    <lineage>
        <taxon>Bacteria</taxon>
        <taxon>Pseudomonadati</taxon>
        <taxon>Pseudomonadota</taxon>
        <taxon>Betaproteobacteria</taxon>
        <taxon>Burkholderiales</taxon>
        <taxon>Burkholderiaceae</taxon>
        <taxon>Cupriavidus</taxon>
    </lineage>
</organism>
<dbReference type="SUPFAM" id="SSF57802">
    <property type="entry name" value="Rubredoxin-like"/>
    <property type="match status" value="1"/>
</dbReference>
<dbReference type="GO" id="GO:0005506">
    <property type="term" value="F:iron ion binding"/>
    <property type="evidence" value="ECO:0007669"/>
    <property type="project" value="UniProtKB-UniRule"/>
</dbReference>
<dbReference type="GO" id="GO:0043448">
    <property type="term" value="P:alkane catabolic process"/>
    <property type="evidence" value="ECO:0007669"/>
    <property type="project" value="TreeGrafter"/>
</dbReference>
<dbReference type="FunFam" id="2.20.28.10:FF:000001">
    <property type="entry name" value="Rubredoxin"/>
    <property type="match status" value="1"/>
</dbReference>
<comment type="cofactor">
    <cofactor evidence="1 9">
        <name>Fe(3+)</name>
        <dbReference type="ChEBI" id="CHEBI:29034"/>
    </cofactor>
</comment>
<dbReference type="InterPro" id="IPR024935">
    <property type="entry name" value="Rubredoxin_dom"/>
</dbReference>
<dbReference type="AlphaFoldDB" id="A0A1K0JG09"/>
<evidence type="ECO:0000256" key="8">
    <source>
        <dbReference type="ARBA" id="ARBA00023004"/>
    </source>
</evidence>
<evidence type="ECO:0000256" key="7">
    <source>
        <dbReference type="ARBA" id="ARBA00022982"/>
    </source>
</evidence>
<evidence type="ECO:0000256" key="1">
    <source>
        <dbReference type="ARBA" id="ARBA00001965"/>
    </source>
</evidence>
<accession>A0A1K0JG09</accession>
<keyword evidence="7 9" id="KW-0249">Electron transport</keyword>
<evidence type="ECO:0000256" key="4">
    <source>
        <dbReference type="ARBA" id="ARBA00005337"/>
    </source>
</evidence>
<evidence type="ECO:0000313" key="11">
    <source>
        <dbReference type="EMBL" id="SCU76878.1"/>
    </source>
</evidence>
<dbReference type="PANTHER" id="PTHR47627:SF1">
    <property type="entry name" value="RUBREDOXIN-1-RELATED"/>
    <property type="match status" value="1"/>
</dbReference>
<protein>
    <recommendedName>
        <fullName evidence="9">Rubredoxin</fullName>
    </recommendedName>
</protein>
<proteinExistence type="inferred from homology"/>
<dbReference type="InterPro" id="IPR024934">
    <property type="entry name" value="Rubredoxin-like_dom"/>
</dbReference>
<sequence>MTGREATSETAGQPAGPEVPFKIWQCILCGYLYDEEAGCPEDGIAPGTRWHDVPDDWMCPECSAAKADFEMMEL</sequence>
<dbReference type="Gene3D" id="2.20.28.10">
    <property type="match status" value="1"/>
</dbReference>
<evidence type="ECO:0000256" key="2">
    <source>
        <dbReference type="ARBA" id="ARBA00002792"/>
    </source>
</evidence>
<comment type="function">
    <text evidence="2">Involved in the hydrocarbon hydroxylating system, which transfers electrons from NADH to rubredoxin reductase and then through rubredoxin to alkane 1 monooxygenase.</text>
</comment>
<dbReference type="GO" id="GO:0009055">
    <property type="term" value="F:electron transfer activity"/>
    <property type="evidence" value="ECO:0007669"/>
    <property type="project" value="TreeGrafter"/>
</dbReference>
<evidence type="ECO:0000256" key="9">
    <source>
        <dbReference type="RuleBase" id="RU003820"/>
    </source>
</evidence>